<reference evidence="2" key="1">
    <citation type="submission" date="2017-12" db="EMBL/GenBank/DDBJ databases">
        <title>Sequencing the genomes of 1000 Actinobacteria strains.</title>
        <authorList>
            <person name="Klenk H.-P."/>
        </authorList>
    </citation>
    <scope>NUCLEOTIDE SEQUENCE [LARGE SCALE GENOMIC DNA]</scope>
    <source>
        <strain evidence="2">DSM 44228</strain>
    </source>
</reference>
<accession>A0A2N3Y641</accession>
<organism evidence="2 3">
    <name type="scientific">Saccharopolyspora spinosa</name>
    <dbReference type="NCBI Taxonomy" id="60894"/>
    <lineage>
        <taxon>Bacteria</taxon>
        <taxon>Bacillati</taxon>
        <taxon>Actinomycetota</taxon>
        <taxon>Actinomycetes</taxon>
        <taxon>Pseudonocardiales</taxon>
        <taxon>Pseudonocardiaceae</taxon>
        <taxon>Saccharopolyspora</taxon>
    </lineage>
</organism>
<evidence type="ECO:0000313" key="2">
    <source>
        <dbReference type="EMBL" id="PKW18384.1"/>
    </source>
</evidence>
<dbReference type="STRING" id="994479.GCA_000194155_04562"/>
<keyword evidence="1" id="KW-0732">Signal</keyword>
<evidence type="ECO:0008006" key="4">
    <source>
        <dbReference type="Google" id="ProtNLM"/>
    </source>
</evidence>
<dbReference type="EMBL" id="PJNB01000001">
    <property type="protein sequence ID" value="PKW18384.1"/>
    <property type="molecule type" value="Genomic_DNA"/>
</dbReference>
<comment type="caution">
    <text evidence="2">The sequence shown here is derived from an EMBL/GenBank/DDBJ whole genome shotgun (WGS) entry which is preliminary data.</text>
</comment>
<feature type="signal peptide" evidence="1">
    <location>
        <begin position="1"/>
        <end position="27"/>
    </location>
</feature>
<protein>
    <recommendedName>
        <fullName evidence="4">Secreted protein</fullName>
    </recommendedName>
</protein>
<dbReference type="RefSeq" id="WP_029535634.1">
    <property type="nucleotide sequence ID" value="NZ_CP061007.1"/>
</dbReference>
<gene>
    <name evidence="2" type="ORF">A8926_6464</name>
</gene>
<evidence type="ECO:0000256" key="1">
    <source>
        <dbReference type="SAM" id="SignalP"/>
    </source>
</evidence>
<dbReference type="AlphaFoldDB" id="A0A2N3Y641"/>
<name>A0A2N3Y641_SACSN</name>
<sequence>MSKTGMALLGFLGALSAMGAAAVPASAATGQVTVFETEAQPLTTYENPEGCYKLPLAAHVLNNQTDKPVQIYGDPFCMTPSLTVQPGRGSHVAPGSGSFSL</sequence>
<dbReference type="OrthoDB" id="3430872at2"/>
<keyword evidence="3" id="KW-1185">Reference proteome</keyword>
<dbReference type="Proteomes" id="UP000233786">
    <property type="component" value="Unassembled WGS sequence"/>
</dbReference>
<evidence type="ECO:0000313" key="3">
    <source>
        <dbReference type="Proteomes" id="UP000233786"/>
    </source>
</evidence>
<proteinExistence type="predicted"/>
<feature type="chain" id="PRO_5014749307" description="Secreted protein" evidence="1">
    <location>
        <begin position="28"/>
        <end position="101"/>
    </location>
</feature>